<organism evidence="1 2">
    <name type="scientific">Mola mola</name>
    <name type="common">Ocean sunfish</name>
    <name type="synonym">Tetraodon mola</name>
    <dbReference type="NCBI Taxonomy" id="94237"/>
    <lineage>
        <taxon>Eukaryota</taxon>
        <taxon>Metazoa</taxon>
        <taxon>Chordata</taxon>
        <taxon>Craniata</taxon>
        <taxon>Vertebrata</taxon>
        <taxon>Euteleostomi</taxon>
        <taxon>Actinopterygii</taxon>
        <taxon>Neopterygii</taxon>
        <taxon>Teleostei</taxon>
        <taxon>Neoteleostei</taxon>
        <taxon>Acanthomorphata</taxon>
        <taxon>Eupercaria</taxon>
        <taxon>Tetraodontiformes</taxon>
        <taxon>Molidae</taxon>
        <taxon>Mola</taxon>
    </lineage>
</organism>
<dbReference type="Ensembl" id="ENSMMOT00000006553.1">
    <property type="protein sequence ID" value="ENSMMOP00000006437.1"/>
    <property type="gene ID" value="ENSMMOG00000005035.1"/>
</dbReference>
<dbReference type="Proteomes" id="UP000261620">
    <property type="component" value="Unplaced"/>
</dbReference>
<dbReference type="GO" id="GO:0006955">
    <property type="term" value="P:immune response"/>
    <property type="evidence" value="ECO:0007669"/>
    <property type="project" value="TreeGrafter"/>
</dbReference>
<sequence length="282" mass="31526">SVYVLTHYLLVAVFSQPWRPLPKNNEDLNFVKSYEPQNKNITQLRILLHGPFGAGKSSFINSVDSVLQGRITGRALTDATSIKSFTKKYISYKIERGNEGYYSFIFTDIMGFEQNASRGIHIEDVKLALRGHVAEGYKFVPNSPMTQDSGSYQASPSLDDRVHVLVSVIPAGRVNLLSDSVVKKMREVRLEACEMGIPQVAILTKVDEACPTVNNNIENIYKSKYLKQQVDRLSVILGLPSNCIYLVKNYGTENSPNDDINAPILSALRQIISYGEDFVNDL</sequence>
<dbReference type="AlphaFoldDB" id="A0A3Q3W461"/>
<dbReference type="Gene3D" id="3.40.50.300">
    <property type="entry name" value="P-loop containing nucleotide triphosphate hydrolases"/>
    <property type="match status" value="1"/>
</dbReference>
<evidence type="ECO:0000313" key="2">
    <source>
        <dbReference type="Proteomes" id="UP000261620"/>
    </source>
</evidence>
<name>A0A3Q3W461_MOLML</name>
<evidence type="ECO:0008006" key="3">
    <source>
        <dbReference type="Google" id="ProtNLM"/>
    </source>
</evidence>
<keyword evidence="2" id="KW-1185">Reference proteome</keyword>
<dbReference type="OMA" id="DERTCPP"/>
<reference evidence="1" key="1">
    <citation type="submission" date="2025-08" db="UniProtKB">
        <authorList>
            <consortium name="Ensembl"/>
        </authorList>
    </citation>
    <scope>IDENTIFICATION</scope>
</reference>
<reference evidence="1" key="2">
    <citation type="submission" date="2025-09" db="UniProtKB">
        <authorList>
            <consortium name="Ensembl"/>
        </authorList>
    </citation>
    <scope>IDENTIFICATION</scope>
</reference>
<proteinExistence type="predicted"/>
<dbReference type="PANTHER" id="PTHR14241:SF1">
    <property type="entry name" value="INTERFERON-INDUCED PROTEIN 44-RELATED"/>
    <property type="match status" value="1"/>
</dbReference>
<evidence type="ECO:0000313" key="1">
    <source>
        <dbReference type="Ensembl" id="ENSMMOP00000006437.1"/>
    </source>
</evidence>
<dbReference type="PANTHER" id="PTHR14241">
    <property type="entry name" value="INTERFERON-INDUCED PROTEIN 44"/>
    <property type="match status" value="1"/>
</dbReference>
<dbReference type="SUPFAM" id="SSF52540">
    <property type="entry name" value="P-loop containing nucleoside triphosphate hydrolases"/>
    <property type="match status" value="1"/>
</dbReference>
<dbReference type="STRING" id="94237.ENSMMOP00000006437"/>
<accession>A0A3Q3W461</accession>
<protein>
    <recommendedName>
        <fullName evidence="3">G domain-containing protein</fullName>
    </recommendedName>
</protein>
<dbReference type="InterPro" id="IPR027417">
    <property type="entry name" value="P-loop_NTPase"/>
</dbReference>